<accession>A0A0J0XSB6</accession>
<evidence type="ECO:0000313" key="5">
    <source>
        <dbReference type="Proteomes" id="UP000053611"/>
    </source>
</evidence>
<organism evidence="4 5">
    <name type="scientific">Cutaneotrichosporon oleaginosum</name>
    <dbReference type="NCBI Taxonomy" id="879819"/>
    <lineage>
        <taxon>Eukaryota</taxon>
        <taxon>Fungi</taxon>
        <taxon>Dikarya</taxon>
        <taxon>Basidiomycota</taxon>
        <taxon>Agaricomycotina</taxon>
        <taxon>Tremellomycetes</taxon>
        <taxon>Trichosporonales</taxon>
        <taxon>Trichosporonaceae</taxon>
        <taxon>Cutaneotrichosporon</taxon>
    </lineage>
</organism>
<reference evidence="4 5" key="1">
    <citation type="submission" date="2015-03" db="EMBL/GenBank/DDBJ databases">
        <title>Genomics and transcriptomics of the oil-accumulating basidiomycete yeast T. oleaginosus allow insights into substrate utilization and the diverse evolutionary trajectories of mating systems in fungi.</title>
        <authorList>
            <consortium name="DOE Joint Genome Institute"/>
            <person name="Kourist R."/>
            <person name="Kracht O."/>
            <person name="Bracharz F."/>
            <person name="Lipzen A."/>
            <person name="Nolan M."/>
            <person name="Ohm R."/>
            <person name="Grigoriev I."/>
            <person name="Sun S."/>
            <person name="Heitman J."/>
            <person name="Bruck T."/>
            <person name="Nowrousian M."/>
        </authorList>
    </citation>
    <scope>NUCLEOTIDE SEQUENCE [LARGE SCALE GENOMIC DNA]</scope>
    <source>
        <strain evidence="4 5">IBC0246</strain>
    </source>
</reference>
<dbReference type="Pfam" id="PF00561">
    <property type="entry name" value="Abhydrolase_1"/>
    <property type="match status" value="1"/>
</dbReference>
<gene>
    <name evidence="4" type="ORF">CC85DRAFT_36040</name>
</gene>
<dbReference type="InterPro" id="IPR000639">
    <property type="entry name" value="Epox_hydrolase-like"/>
</dbReference>
<comment type="similarity">
    <text evidence="2">Belongs to the AB hydrolase superfamily. Epoxide hydrolase family.</text>
</comment>
<dbReference type="Gene3D" id="3.40.50.1820">
    <property type="entry name" value="alpha/beta hydrolase"/>
    <property type="match status" value="1"/>
</dbReference>
<keyword evidence="1" id="KW-0378">Hydrolase</keyword>
<sequence>MLAGLEGLKKSSALVNGVDIAYRAVLSDKPPLLLLHGHPQTHVIWHKVVPALREHFSLVLPDLRGYGDSTKPPASPDHANHSKRAMAADNVALMSHLGFERFSVLAHDRGARVAHRLAVDHPDVLERLVVLDIAPTLAMYEGTTEFFAKAYWHWFFLIQPSPMPETFIASNPETFINACMVKFAGANPFAEEALQEYLRCAKLEGWAVGVCEDYRASASIDLEHDRADRDAGRKVQAPMLAIWGAAGIVERCFDPLTEWRRVATDVRGGTVPCGHYIPEEAPDAMLERALPFLLGRE</sequence>
<dbReference type="PANTHER" id="PTHR43329">
    <property type="entry name" value="EPOXIDE HYDROLASE"/>
    <property type="match status" value="1"/>
</dbReference>
<dbReference type="EMBL" id="KQ087190">
    <property type="protein sequence ID" value="KLT43961.1"/>
    <property type="molecule type" value="Genomic_DNA"/>
</dbReference>
<dbReference type="InterPro" id="IPR029058">
    <property type="entry name" value="AB_hydrolase_fold"/>
</dbReference>
<feature type="domain" description="AB hydrolase-1" evidence="3">
    <location>
        <begin position="30"/>
        <end position="156"/>
    </location>
</feature>
<dbReference type="PRINTS" id="PR00412">
    <property type="entry name" value="EPOXHYDRLASE"/>
</dbReference>
<evidence type="ECO:0000256" key="1">
    <source>
        <dbReference type="ARBA" id="ARBA00022801"/>
    </source>
</evidence>
<name>A0A0J0XSB6_9TREE</name>
<dbReference type="Proteomes" id="UP000053611">
    <property type="component" value="Unassembled WGS sequence"/>
</dbReference>
<dbReference type="GO" id="GO:0016787">
    <property type="term" value="F:hydrolase activity"/>
    <property type="evidence" value="ECO:0007669"/>
    <property type="project" value="UniProtKB-KW"/>
</dbReference>
<evidence type="ECO:0000313" key="4">
    <source>
        <dbReference type="EMBL" id="KLT43961.1"/>
    </source>
</evidence>
<dbReference type="GeneID" id="28987723"/>
<evidence type="ECO:0000256" key="2">
    <source>
        <dbReference type="ARBA" id="ARBA00038334"/>
    </source>
</evidence>
<keyword evidence="5" id="KW-1185">Reference proteome</keyword>
<dbReference type="InterPro" id="IPR000073">
    <property type="entry name" value="AB_hydrolase_1"/>
</dbReference>
<protein>
    <submittedName>
        <fullName evidence="4">Haloacetate dehalogenase H-1</fullName>
    </submittedName>
</protein>
<dbReference type="SUPFAM" id="SSF53474">
    <property type="entry name" value="alpha/beta-Hydrolases"/>
    <property type="match status" value="1"/>
</dbReference>
<evidence type="ECO:0000259" key="3">
    <source>
        <dbReference type="Pfam" id="PF00561"/>
    </source>
</evidence>
<dbReference type="OrthoDB" id="6431331at2759"/>
<dbReference type="STRING" id="879819.A0A0J0XSB6"/>
<proteinExistence type="inferred from homology"/>
<dbReference type="AlphaFoldDB" id="A0A0J0XSB6"/>
<dbReference type="RefSeq" id="XP_018280452.1">
    <property type="nucleotide sequence ID" value="XM_018427120.1"/>
</dbReference>